<proteinExistence type="predicted"/>
<evidence type="ECO:0000313" key="1">
    <source>
        <dbReference type="EMBL" id="CAG8726219.1"/>
    </source>
</evidence>
<gene>
    <name evidence="1" type="ORF">DHETER_LOCUS13149</name>
</gene>
<name>A0ACA9PXQ8_9GLOM</name>
<keyword evidence="2" id="KW-1185">Reference proteome</keyword>
<sequence length="52" mass="6073">MSVLQFANSGNLREYLRSHFSELEWINKLHIAKEIAQGLAFLHNLNIIHQNL</sequence>
<reference evidence="1" key="1">
    <citation type="submission" date="2021-06" db="EMBL/GenBank/DDBJ databases">
        <authorList>
            <person name="Kallberg Y."/>
            <person name="Tangrot J."/>
            <person name="Rosling A."/>
        </authorList>
    </citation>
    <scope>NUCLEOTIDE SEQUENCE</scope>
    <source>
        <strain evidence="1">IL203A</strain>
    </source>
</reference>
<dbReference type="EMBL" id="CAJVPU010034783">
    <property type="protein sequence ID" value="CAG8726219.1"/>
    <property type="molecule type" value="Genomic_DNA"/>
</dbReference>
<feature type="non-terminal residue" evidence="1">
    <location>
        <position position="52"/>
    </location>
</feature>
<dbReference type="Proteomes" id="UP000789702">
    <property type="component" value="Unassembled WGS sequence"/>
</dbReference>
<evidence type="ECO:0000313" key="2">
    <source>
        <dbReference type="Proteomes" id="UP000789702"/>
    </source>
</evidence>
<organism evidence="1 2">
    <name type="scientific">Dentiscutata heterogama</name>
    <dbReference type="NCBI Taxonomy" id="1316150"/>
    <lineage>
        <taxon>Eukaryota</taxon>
        <taxon>Fungi</taxon>
        <taxon>Fungi incertae sedis</taxon>
        <taxon>Mucoromycota</taxon>
        <taxon>Glomeromycotina</taxon>
        <taxon>Glomeromycetes</taxon>
        <taxon>Diversisporales</taxon>
        <taxon>Gigasporaceae</taxon>
        <taxon>Dentiscutata</taxon>
    </lineage>
</organism>
<comment type="caution">
    <text evidence="1">The sequence shown here is derived from an EMBL/GenBank/DDBJ whole genome shotgun (WGS) entry which is preliminary data.</text>
</comment>
<accession>A0ACA9PXQ8</accession>
<protein>
    <submittedName>
        <fullName evidence="1">1008_t:CDS:1</fullName>
    </submittedName>
</protein>